<gene>
    <name evidence="2" type="ORF">SAMN05216418_1538</name>
</gene>
<feature type="transmembrane region" description="Helical" evidence="1">
    <location>
        <begin position="48"/>
        <end position="67"/>
    </location>
</feature>
<proteinExistence type="predicted"/>
<evidence type="ECO:0000313" key="2">
    <source>
        <dbReference type="EMBL" id="SDC06531.1"/>
    </source>
</evidence>
<reference evidence="2 3" key="1">
    <citation type="submission" date="2016-09" db="EMBL/GenBank/DDBJ databases">
        <authorList>
            <person name="Capua I."/>
            <person name="De Benedictis P."/>
            <person name="Joannis T."/>
            <person name="Lombin L.H."/>
            <person name="Cattoli G."/>
        </authorList>
    </citation>
    <scope>NUCLEOTIDE SEQUENCE [LARGE SCALE GENOMIC DNA]</scope>
    <source>
        <strain evidence="2 3">NIO-1002</strain>
    </source>
</reference>
<dbReference type="Proteomes" id="UP000183203">
    <property type="component" value="Unassembled WGS sequence"/>
</dbReference>
<accession>A0A1G6IJ99</accession>
<keyword evidence="1" id="KW-1133">Transmembrane helix</keyword>
<protein>
    <submittedName>
        <fullName evidence="2">Uncharacterized protein</fullName>
    </submittedName>
</protein>
<evidence type="ECO:0000256" key="1">
    <source>
        <dbReference type="SAM" id="Phobius"/>
    </source>
</evidence>
<keyword evidence="1" id="KW-0812">Transmembrane</keyword>
<organism evidence="2 3">
    <name type="scientific">Microbacterium enclense</name>
    <dbReference type="NCBI Taxonomy" id="993073"/>
    <lineage>
        <taxon>Bacteria</taxon>
        <taxon>Bacillati</taxon>
        <taxon>Actinomycetota</taxon>
        <taxon>Actinomycetes</taxon>
        <taxon>Micrococcales</taxon>
        <taxon>Microbacteriaceae</taxon>
        <taxon>Microbacterium</taxon>
    </lineage>
</organism>
<sequence>MPTGKHPPTVGDMRRDEAPPQIAVWVFIGATFALSSSVLFGLEGLWRWNLTVLGFLLIIVGMIRLAVEIRGRGGTAAPEDRDQQ</sequence>
<keyword evidence="1" id="KW-0472">Membrane</keyword>
<dbReference type="AlphaFoldDB" id="A0A1G6IJ99"/>
<dbReference type="EMBL" id="FMYG01000003">
    <property type="protein sequence ID" value="SDC06531.1"/>
    <property type="molecule type" value="Genomic_DNA"/>
</dbReference>
<name>A0A1G6IJ99_9MICO</name>
<feature type="transmembrane region" description="Helical" evidence="1">
    <location>
        <begin position="22"/>
        <end position="42"/>
    </location>
</feature>
<evidence type="ECO:0000313" key="3">
    <source>
        <dbReference type="Proteomes" id="UP000183203"/>
    </source>
</evidence>